<feature type="transmembrane region" description="Helical" evidence="1">
    <location>
        <begin position="148"/>
        <end position="169"/>
    </location>
</feature>
<accession>A0ABU7MB11</accession>
<keyword evidence="1" id="KW-0812">Transmembrane</keyword>
<feature type="domain" description="Pyrrolo-quinoline quinone repeat" evidence="2">
    <location>
        <begin position="213"/>
        <end position="362"/>
    </location>
</feature>
<dbReference type="SUPFAM" id="SSF50998">
    <property type="entry name" value="Quinoprotein alcohol dehydrogenase-like"/>
    <property type="match status" value="1"/>
</dbReference>
<proteinExistence type="predicted"/>
<evidence type="ECO:0000256" key="1">
    <source>
        <dbReference type="SAM" id="Phobius"/>
    </source>
</evidence>
<feature type="transmembrane region" description="Helical" evidence="1">
    <location>
        <begin position="45"/>
        <end position="67"/>
    </location>
</feature>
<dbReference type="InterPro" id="IPR011047">
    <property type="entry name" value="Quinoprotein_ADH-like_sf"/>
</dbReference>
<gene>
    <name evidence="3" type="ORF">VZC37_05980</name>
</gene>
<sequence length="578" mass="61100">MLRRVCLGVAVGTAVGATVLAIVALVFRRPENWIGGDFGAATTYLAISLSAGVAVGAIVIALTVFLVHRRPITMPVAAFAACVTAVVAFVYLGEPAQDAEFALSGPGAYPVVELSRLTWVLYAVASLALLTAAVTDDVRARSGPRSRWTGTVIALVVALAVSVSGVAVASASRAGAALAAPIAIPMTPTSVGHQVAYRLRSTISQHMVPAGPGFVTVDEEAVTAYDGASGRSRWRFATDELPEGCSPYAAWSTGTDVDSVVVVQCAEDDDYTPAALDEQADAGLIAFDAMSGRHLWTNSEGWAVRSRAVSDGDGAVGVVRGEGADARIGALDIRTGHVRWNRSIPECADRWSATTATHSVVVFELCPGPKDVAAVSFDLTTGEPQRIPIDLPRWRDADAVIMWDVLAVMGSRVAVRYNLDRVTRNEALAVIDTATATARVDWGQVEWLHLAPEEGLVPGDVAQLVAHPGDDVTDVLMMPSGERRRIGGVEARTSWSSPALNTGRWAMVGDDLVTATVFARDRPYQMVTVHPDNTLSRRPSPCGRASGRLVPVPGSLLLVCPLPFDEQRPSGTEIIALR</sequence>
<feature type="transmembrane region" description="Helical" evidence="1">
    <location>
        <begin position="119"/>
        <end position="136"/>
    </location>
</feature>
<dbReference type="Gene3D" id="2.130.10.10">
    <property type="entry name" value="YVTN repeat-like/Quinoprotein amine dehydrogenase"/>
    <property type="match status" value="1"/>
</dbReference>
<evidence type="ECO:0000313" key="3">
    <source>
        <dbReference type="EMBL" id="MEE3849871.1"/>
    </source>
</evidence>
<organism evidence="3 4">
    <name type="scientific">Gordonia sesuvii</name>
    <dbReference type="NCBI Taxonomy" id="3116777"/>
    <lineage>
        <taxon>Bacteria</taxon>
        <taxon>Bacillati</taxon>
        <taxon>Actinomycetota</taxon>
        <taxon>Actinomycetes</taxon>
        <taxon>Mycobacteriales</taxon>
        <taxon>Gordoniaceae</taxon>
        <taxon>Gordonia</taxon>
    </lineage>
</organism>
<dbReference type="EMBL" id="JAZDUF010000001">
    <property type="protein sequence ID" value="MEE3849871.1"/>
    <property type="molecule type" value="Genomic_DNA"/>
</dbReference>
<dbReference type="Pfam" id="PF13360">
    <property type="entry name" value="PQQ_2"/>
    <property type="match status" value="1"/>
</dbReference>
<evidence type="ECO:0000313" key="4">
    <source>
        <dbReference type="Proteomes" id="UP001347146"/>
    </source>
</evidence>
<keyword evidence="1" id="KW-1133">Transmembrane helix</keyword>
<comment type="caution">
    <text evidence="3">The sequence shown here is derived from an EMBL/GenBank/DDBJ whole genome shotgun (WGS) entry which is preliminary data.</text>
</comment>
<dbReference type="InterPro" id="IPR002372">
    <property type="entry name" value="PQQ_rpt_dom"/>
</dbReference>
<dbReference type="Proteomes" id="UP001347146">
    <property type="component" value="Unassembled WGS sequence"/>
</dbReference>
<evidence type="ECO:0000259" key="2">
    <source>
        <dbReference type="Pfam" id="PF13360"/>
    </source>
</evidence>
<dbReference type="RefSeq" id="WP_330431480.1">
    <property type="nucleotide sequence ID" value="NZ_JAZDUF010000001.1"/>
</dbReference>
<name>A0ABU7MB11_9ACTN</name>
<keyword evidence="4" id="KW-1185">Reference proteome</keyword>
<keyword evidence="1" id="KW-0472">Membrane</keyword>
<reference evidence="3 4" key="1">
    <citation type="submission" date="2024-01" db="EMBL/GenBank/DDBJ databases">
        <title>Draft genome sequence of Gordonia sp. LSe1-13.</title>
        <authorList>
            <person name="Suphannarot A."/>
            <person name="Mingma R."/>
        </authorList>
    </citation>
    <scope>NUCLEOTIDE SEQUENCE [LARGE SCALE GENOMIC DNA]</scope>
    <source>
        <strain evidence="3 4">LSe1-13</strain>
    </source>
</reference>
<protein>
    <submittedName>
        <fullName evidence="3">PQQ-binding-like beta-propeller repeat protein</fullName>
    </submittedName>
</protein>
<dbReference type="InterPro" id="IPR015943">
    <property type="entry name" value="WD40/YVTN_repeat-like_dom_sf"/>
</dbReference>
<feature type="transmembrane region" description="Helical" evidence="1">
    <location>
        <begin position="74"/>
        <end position="93"/>
    </location>
</feature>